<protein>
    <submittedName>
        <fullName evidence="2">Uncharacterized protein</fullName>
    </submittedName>
</protein>
<evidence type="ECO:0000313" key="2">
    <source>
        <dbReference type="EMBL" id="QJA47208.1"/>
    </source>
</evidence>
<sequence length="216" mass="25092">MAKELFKTDGMTNENKQQYLDQLLKENQELKTEAHSLKKTLDEMHTSPFALLATVPDFTFQVKIAFPPRPDPRDRVAGINYINKIAVFNVTGGDTIHSYPDIQGKQKGILIPYHYLESVSERNQNRKRGLVLWNSTNETRESAQVRGLRNFLAWIAEIDMNFHNRIGNWRNATGADAVPSMEKLKEHPDFQYEFRMFGLRDKVKRELTNLENRRVA</sequence>
<dbReference type="AlphaFoldDB" id="A0A6H1ZI51"/>
<evidence type="ECO:0000256" key="1">
    <source>
        <dbReference type="SAM" id="Coils"/>
    </source>
</evidence>
<feature type="coiled-coil region" evidence="1">
    <location>
        <begin position="13"/>
        <end position="47"/>
    </location>
</feature>
<evidence type="ECO:0000313" key="4">
    <source>
        <dbReference type="EMBL" id="QJA78410.1"/>
    </source>
</evidence>
<dbReference type="EMBL" id="MT144035">
    <property type="protein sequence ID" value="QJA47208.1"/>
    <property type="molecule type" value="Genomic_DNA"/>
</dbReference>
<organism evidence="2">
    <name type="scientific">viral metagenome</name>
    <dbReference type="NCBI Taxonomy" id="1070528"/>
    <lineage>
        <taxon>unclassified sequences</taxon>
        <taxon>metagenomes</taxon>
        <taxon>organismal metagenomes</taxon>
    </lineage>
</organism>
<gene>
    <name evidence="4" type="ORF">MM415A01073_0014</name>
    <name evidence="3" type="ORF">MM415B01252_0016</name>
    <name evidence="2" type="ORF">TM448A00620_0010</name>
</gene>
<name>A0A6H1ZI51_9ZZZZ</name>
<dbReference type="EMBL" id="MT142335">
    <property type="protein sequence ID" value="QJA78410.1"/>
    <property type="molecule type" value="Genomic_DNA"/>
</dbReference>
<evidence type="ECO:0000313" key="3">
    <source>
        <dbReference type="EMBL" id="QJA59659.1"/>
    </source>
</evidence>
<dbReference type="EMBL" id="MT141379">
    <property type="protein sequence ID" value="QJA59659.1"/>
    <property type="molecule type" value="Genomic_DNA"/>
</dbReference>
<keyword evidence="1" id="KW-0175">Coiled coil</keyword>
<proteinExistence type="predicted"/>
<reference evidence="2" key="1">
    <citation type="submission" date="2020-03" db="EMBL/GenBank/DDBJ databases">
        <title>The deep terrestrial virosphere.</title>
        <authorList>
            <person name="Holmfeldt K."/>
            <person name="Nilsson E."/>
            <person name="Simone D."/>
            <person name="Lopez-Fernandez M."/>
            <person name="Wu X."/>
            <person name="de Brujin I."/>
            <person name="Lundin D."/>
            <person name="Andersson A."/>
            <person name="Bertilsson S."/>
            <person name="Dopson M."/>
        </authorList>
    </citation>
    <scope>NUCLEOTIDE SEQUENCE</scope>
    <source>
        <strain evidence="4">MM415A01073</strain>
        <strain evidence="3">MM415B01252</strain>
        <strain evidence="2">TM448A00620</strain>
    </source>
</reference>
<accession>A0A6H1ZI51</accession>